<feature type="region of interest" description="Disordered" evidence="1">
    <location>
        <begin position="145"/>
        <end position="274"/>
    </location>
</feature>
<evidence type="ECO:0000259" key="2">
    <source>
        <dbReference type="PROSITE" id="PS50304"/>
    </source>
</evidence>
<dbReference type="CDD" id="cd20379">
    <property type="entry name" value="Tudor_dTUD-like"/>
    <property type="match status" value="1"/>
</dbReference>
<name>A0AA38MAC8_9CUCU</name>
<feature type="compositionally biased region" description="Polar residues" evidence="1">
    <location>
        <begin position="251"/>
        <end position="274"/>
    </location>
</feature>
<dbReference type="AlphaFoldDB" id="A0AA38MAC8"/>
<protein>
    <recommendedName>
        <fullName evidence="2">Tudor domain-containing protein</fullName>
    </recommendedName>
</protein>
<dbReference type="Pfam" id="PF00567">
    <property type="entry name" value="TUDOR"/>
    <property type="match status" value="2"/>
</dbReference>
<dbReference type="SMART" id="SM00333">
    <property type="entry name" value="TUDOR"/>
    <property type="match status" value="3"/>
</dbReference>
<keyword evidence="4" id="KW-1185">Reference proteome</keyword>
<evidence type="ECO:0000256" key="1">
    <source>
        <dbReference type="SAM" id="MobiDB-lite"/>
    </source>
</evidence>
<proteinExistence type="predicted"/>
<dbReference type="InterPro" id="IPR002999">
    <property type="entry name" value="Tudor"/>
</dbReference>
<dbReference type="PANTHER" id="PTHR22948:SF72">
    <property type="entry name" value="TUDOR DOMAIN-CONTAINING PROTEIN"/>
    <property type="match status" value="1"/>
</dbReference>
<dbReference type="InterPro" id="IPR050621">
    <property type="entry name" value="Tudor_domain_containing"/>
</dbReference>
<reference evidence="3" key="1">
    <citation type="journal article" date="2023" name="G3 (Bethesda)">
        <title>Whole genome assemblies of Zophobas morio and Tenebrio molitor.</title>
        <authorList>
            <person name="Kaur S."/>
            <person name="Stinson S.A."/>
            <person name="diCenzo G.C."/>
        </authorList>
    </citation>
    <scope>NUCLEOTIDE SEQUENCE</scope>
    <source>
        <strain evidence="3">QUZm001</strain>
    </source>
</reference>
<accession>A0AA38MAC8</accession>
<sequence>MTQNTNYSEDSGYVNIHGHDIRVFVCEKTGLILVPIDELKAMGFRIYRKSQYSRLLIDDNQFTKEFDLYMLQCAQTYMFEKKIVFKENDILENINKCKAVLTGSHNEVKTPPSNITKGHVLENSVSPTITTVLREPLPATVQNLQNDRKFRGFTPNKSPASSVKLGENKADFKQNDLDDSFDLKVERNERNERKVFTKGNSEQGNQGGNGKPRNTYNQKKANGSNMSDKLEVQNSFDRNNTSEYRKPLSPKASTDNIPTKYVSKSNGSEPKSNFIKTRQDYQPKRDFENNEEPVQKLGTIELNRLEHKVLVSFIEKPNCVWVQDTDKSNTLLEINAKIKEDLAQGENKVFRPIWNKIYVALSPENNMWYRCTPIKFKPLIVFFVDYGNVAEVKEVLEVSEPLSKILRQAARITFSEAQYTAQVNDNLIVKIKKRYENGTYLVDVKTNNNSTPLEPEPPKTPTTLNVFTKPQPLCKLEDGQKVMLISHSNGKLILRTKECYDKLKQIERALDEEESKAKPVGHVEKGQLVLCKKEKLQRAVVLDVQRSSVEIEFLDYYEKMKVDVSALKHITEALSTLSLTYIVTPVLKGYNETADQTLRELSEKKVKGVVVLSSRGDFDLKLGDELLSNTLKPVHSDRPMLKDFPVYEPPLGLGTYLLNTYQSKDKMYFASGDAFGEYVESVILSELADSDPYEPIVGELCLGLYQENWSRCVILSVTNLRYKVQFVDFGNLEYLKADQLRKLTEIAKEAPILAFCCQLTGLPSTSDVEEWLKENLEDGNNYDINIKKSTGVTYEIEIPDVNEALRNSI</sequence>
<feature type="domain" description="Tudor" evidence="2">
    <location>
        <begin position="694"/>
        <end position="750"/>
    </location>
</feature>
<dbReference type="SUPFAM" id="SSF63748">
    <property type="entry name" value="Tudor/PWWP/MBT"/>
    <property type="match status" value="2"/>
</dbReference>
<organism evidence="3 4">
    <name type="scientific">Zophobas morio</name>
    <dbReference type="NCBI Taxonomy" id="2755281"/>
    <lineage>
        <taxon>Eukaryota</taxon>
        <taxon>Metazoa</taxon>
        <taxon>Ecdysozoa</taxon>
        <taxon>Arthropoda</taxon>
        <taxon>Hexapoda</taxon>
        <taxon>Insecta</taxon>
        <taxon>Pterygota</taxon>
        <taxon>Neoptera</taxon>
        <taxon>Endopterygota</taxon>
        <taxon>Coleoptera</taxon>
        <taxon>Polyphaga</taxon>
        <taxon>Cucujiformia</taxon>
        <taxon>Tenebrionidae</taxon>
        <taxon>Zophobas</taxon>
    </lineage>
</organism>
<comment type="caution">
    <text evidence="3">The sequence shown here is derived from an EMBL/GenBank/DDBJ whole genome shotgun (WGS) entry which is preliminary data.</text>
</comment>
<feature type="compositionally biased region" description="Polar residues" evidence="1">
    <location>
        <begin position="212"/>
        <end position="242"/>
    </location>
</feature>
<gene>
    <name evidence="3" type="ORF">Zmor_020663</name>
</gene>
<dbReference type="EMBL" id="JALNTZ010000006">
    <property type="protein sequence ID" value="KAJ3648894.1"/>
    <property type="molecule type" value="Genomic_DNA"/>
</dbReference>
<dbReference type="Proteomes" id="UP001168821">
    <property type="component" value="Unassembled WGS sequence"/>
</dbReference>
<dbReference type="PANTHER" id="PTHR22948">
    <property type="entry name" value="TUDOR DOMAIN CONTAINING PROTEIN"/>
    <property type="match status" value="1"/>
</dbReference>
<dbReference type="PROSITE" id="PS50304">
    <property type="entry name" value="TUDOR"/>
    <property type="match status" value="1"/>
</dbReference>
<dbReference type="Gene3D" id="2.30.30.140">
    <property type="match status" value="3"/>
</dbReference>
<evidence type="ECO:0000313" key="3">
    <source>
        <dbReference type="EMBL" id="KAJ3648894.1"/>
    </source>
</evidence>
<evidence type="ECO:0000313" key="4">
    <source>
        <dbReference type="Proteomes" id="UP001168821"/>
    </source>
</evidence>
<feature type="compositionally biased region" description="Basic and acidic residues" evidence="1">
    <location>
        <begin position="166"/>
        <end position="195"/>
    </location>
</feature>